<proteinExistence type="predicted"/>
<dbReference type="PaxDb" id="39947-A0A0P0YBX1"/>
<dbReference type="InParanoid" id="A0A0P0YBX1"/>
<reference evidence="3" key="1">
    <citation type="journal article" date="2005" name="Nature">
        <title>The map-based sequence of the rice genome.</title>
        <authorList>
            <consortium name="International rice genome sequencing project (IRGSP)"/>
            <person name="Matsumoto T."/>
            <person name="Wu J."/>
            <person name="Kanamori H."/>
            <person name="Katayose Y."/>
            <person name="Fujisawa M."/>
            <person name="Namiki N."/>
            <person name="Mizuno H."/>
            <person name="Yamamoto K."/>
            <person name="Antonio B.A."/>
            <person name="Baba T."/>
            <person name="Sakata K."/>
            <person name="Nagamura Y."/>
            <person name="Aoki H."/>
            <person name="Arikawa K."/>
            <person name="Arita K."/>
            <person name="Bito T."/>
            <person name="Chiden Y."/>
            <person name="Fujitsuka N."/>
            <person name="Fukunaka R."/>
            <person name="Hamada M."/>
            <person name="Harada C."/>
            <person name="Hayashi A."/>
            <person name="Hijishita S."/>
            <person name="Honda M."/>
            <person name="Hosokawa S."/>
            <person name="Ichikawa Y."/>
            <person name="Idonuma A."/>
            <person name="Iijima M."/>
            <person name="Ikeda M."/>
            <person name="Ikeno M."/>
            <person name="Ito K."/>
            <person name="Ito S."/>
            <person name="Ito T."/>
            <person name="Ito Y."/>
            <person name="Ito Y."/>
            <person name="Iwabuchi A."/>
            <person name="Kamiya K."/>
            <person name="Karasawa W."/>
            <person name="Kurita K."/>
            <person name="Katagiri S."/>
            <person name="Kikuta A."/>
            <person name="Kobayashi H."/>
            <person name="Kobayashi N."/>
            <person name="Machita K."/>
            <person name="Maehara T."/>
            <person name="Masukawa M."/>
            <person name="Mizubayashi T."/>
            <person name="Mukai Y."/>
            <person name="Nagasaki H."/>
            <person name="Nagata Y."/>
            <person name="Naito S."/>
            <person name="Nakashima M."/>
            <person name="Nakama Y."/>
            <person name="Nakamichi Y."/>
            <person name="Nakamura M."/>
            <person name="Meguro A."/>
            <person name="Negishi M."/>
            <person name="Ohta I."/>
            <person name="Ohta T."/>
            <person name="Okamoto M."/>
            <person name="Ono N."/>
            <person name="Saji S."/>
            <person name="Sakaguchi M."/>
            <person name="Sakai K."/>
            <person name="Shibata M."/>
            <person name="Shimokawa T."/>
            <person name="Song J."/>
            <person name="Takazaki Y."/>
            <person name="Terasawa K."/>
            <person name="Tsugane M."/>
            <person name="Tsuji K."/>
            <person name="Ueda S."/>
            <person name="Waki K."/>
            <person name="Yamagata H."/>
            <person name="Yamamoto M."/>
            <person name="Yamamoto S."/>
            <person name="Yamane H."/>
            <person name="Yoshiki S."/>
            <person name="Yoshihara R."/>
            <person name="Yukawa K."/>
            <person name="Zhong H."/>
            <person name="Yano M."/>
            <person name="Yuan Q."/>
            <person name="Ouyang S."/>
            <person name="Liu J."/>
            <person name="Jones K.M."/>
            <person name="Gansberger K."/>
            <person name="Moffat K."/>
            <person name="Hill J."/>
            <person name="Bera J."/>
            <person name="Fadrosh D."/>
            <person name="Jin S."/>
            <person name="Johri S."/>
            <person name="Kim M."/>
            <person name="Overton L."/>
            <person name="Reardon M."/>
            <person name="Tsitrin T."/>
            <person name="Vuong H."/>
            <person name="Weaver B."/>
            <person name="Ciecko A."/>
            <person name="Tallon L."/>
            <person name="Jackson J."/>
            <person name="Pai G."/>
            <person name="Aken S.V."/>
            <person name="Utterback T."/>
            <person name="Reidmuller S."/>
            <person name="Feldblyum T."/>
            <person name="Hsiao J."/>
            <person name="Zismann V."/>
            <person name="Iobst S."/>
            <person name="de Vazeille A.R."/>
            <person name="Buell C.R."/>
            <person name="Ying K."/>
            <person name="Li Y."/>
            <person name="Lu T."/>
            <person name="Huang Y."/>
            <person name="Zhao Q."/>
            <person name="Feng Q."/>
            <person name="Zhang L."/>
            <person name="Zhu J."/>
            <person name="Weng Q."/>
            <person name="Mu J."/>
            <person name="Lu Y."/>
            <person name="Fan D."/>
            <person name="Liu Y."/>
            <person name="Guan J."/>
            <person name="Zhang Y."/>
            <person name="Yu S."/>
            <person name="Liu X."/>
            <person name="Zhang Y."/>
            <person name="Hong G."/>
            <person name="Han B."/>
            <person name="Choisne N."/>
            <person name="Demange N."/>
            <person name="Orjeda G."/>
            <person name="Samain S."/>
            <person name="Cattolico L."/>
            <person name="Pelletier E."/>
            <person name="Couloux A."/>
            <person name="Segurens B."/>
            <person name="Wincker P."/>
            <person name="D'Hont A."/>
            <person name="Scarpelli C."/>
            <person name="Weissenbach J."/>
            <person name="Salanoubat M."/>
            <person name="Quetier F."/>
            <person name="Yu Y."/>
            <person name="Kim H.R."/>
            <person name="Rambo T."/>
            <person name="Currie J."/>
            <person name="Collura K."/>
            <person name="Luo M."/>
            <person name="Yang T."/>
            <person name="Ammiraju J.S.S."/>
            <person name="Engler F."/>
            <person name="Soderlund C."/>
            <person name="Wing R.A."/>
            <person name="Palmer L.E."/>
            <person name="de la Bastide M."/>
            <person name="Spiegel L."/>
            <person name="Nascimento L."/>
            <person name="Zutavern T."/>
            <person name="O'Shaughnessy A."/>
            <person name="Dike S."/>
            <person name="Dedhia N."/>
            <person name="Preston R."/>
            <person name="Balija V."/>
            <person name="McCombie W.R."/>
            <person name="Chow T."/>
            <person name="Chen H."/>
            <person name="Chung M."/>
            <person name="Chen C."/>
            <person name="Shaw J."/>
            <person name="Wu H."/>
            <person name="Hsiao K."/>
            <person name="Chao Y."/>
            <person name="Chu M."/>
            <person name="Cheng C."/>
            <person name="Hour A."/>
            <person name="Lee P."/>
            <person name="Lin S."/>
            <person name="Lin Y."/>
            <person name="Liou J."/>
            <person name="Liu S."/>
            <person name="Hsing Y."/>
            <person name="Raghuvanshi S."/>
            <person name="Mohanty A."/>
            <person name="Bharti A.K."/>
            <person name="Gaur A."/>
            <person name="Gupta V."/>
            <person name="Kumar D."/>
            <person name="Ravi V."/>
            <person name="Vij S."/>
            <person name="Kapur A."/>
            <person name="Khurana P."/>
            <person name="Khurana P."/>
            <person name="Khurana J.P."/>
            <person name="Tyagi A.K."/>
            <person name="Gaikwad K."/>
            <person name="Singh A."/>
            <person name="Dalal V."/>
            <person name="Srivastava S."/>
            <person name="Dixit A."/>
            <person name="Pal A.K."/>
            <person name="Ghazi I.A."/>
            <person name="Yadav M."/>
            <person name="Pandit A."/>
            <person name="Bhargava A."/>
            <person name="Sureshbabu K."/>
            <person name="Batra K."/>
            <person name="Sharma T.R."/>
            <person name="Mohapatra T."/>
            <person name="Singh N.K."/>
            <person name="Messing J."/>
            <person name="Nelson A.B."/>
            <person name="Fuks G."/>
            <person name="Kavchok S."/>
            <person name="Keizer G."/>
            <person name="Linton E."/>
            <person name="Llaca V."/>
            <person name="Song R."/>
            <person name="Tanyolac B."/>
            <person name="Young S."/>
            <person name="Ho-Il K."/>
            <person name="Hahn J.H."/>
            <person name="Sangsakoo G."/>
            <person name="Vanavichit A."/>
            <person name="de Mattos Luiz.A.T."/>
            <person name="Zimmer P.D."/>
            <person name="Malone G."/>
            <person name="Dellagostin O."/>
            <person name="de Oliveira A.C."/>
            <person name="Bevan M."/>
            <person name="Bancroft I."/>
            <person name="Minx P."/>
            <person name="Cordum H."/>
            <person name="Wilson R."/>
            <person name="Cheng Z."/>
            <person name="Jin W."/>
            <person name="Jiang J."/>
            <person name="Leong S.A."/>
            <person name="Iwama H."/>
            <person name="Gojobori T."/>
            <person name="Itoh T."/>
            <person name="Niimura Y."/>
            <person name="Fujii Y."/>
            <person name="Habara T."/>
            <person name="Sakai H."/>
            <person name="Sato Y."/>
            <person name="Wilson G."/>
            <person name="Kumar K."/>
            <person name="McCouch S."/>
            <person name="Juretic N."/>
            <person name="Hoen D."/>
            <person name="Wright S."/>
            <person name="Bruskiewich R."/>
            <person name="Bureau T."/>
            <person name="Miyao A."/>
            <person name="Hirochika H."/>
            <person name="Nishikawa T."/>
            <person name="Kadowaki K."/>
            <person name="Sugiura M."/>
            <person name="Burr B."/>
            <person name="Sasaki T."/>
        </authorList>
    </citation>
    <scope>NUCLEOTIDE SEQUENCE [LARGE SCALE GENOMIC DNA]</scope>
    <source>
        <strain evidence="3">cv. Nipponbare</strain>
    </source>
</reference>
<dbReference type="AlphaFoldDB" id="A0A0P0YBX1"/>
<reference evidence="2 3" key="2">
    <citation type="journal article" date="2013" name="Plant Cell Physiol.">
        <title>Rice Annotation Project Database (RAP-DB): an integrative and interactive database for rice genomics.</title>
        <authorList>
            <person name="Sakai H."/>
            <person name="Lee S.S."/>
            <person name="Tanaka T."/>
            <person name="Numa H."/>
            <person name="Kim J."/>
            <person name="Kawahara Y."/>
            <person name="Wakimoto H."/>
            <person name="Yang C.C."/>
            <person name="Iwamoto M."/>
            <person name="Abe T."/>
            <person name="Yamada Y."/>
            <person name="Muto A."/>
            <person name="Inokuchi H."/>
            <person name="Ikemura T."/>
            <person name="Matsumoto T."/>
            <person name="Sasaki T."/>
            <person name="Itoh T."/>
        </authorList>
    </citation>
    <scope>NUCLEOTIDE SEQUENCE [LARGE SCALE GENOMIC DNA]</scope>
    <source>
        <strain evidence="3">cv. Nipponbare</strain>
    </source>
</reference>
<dbReference type="EMBL" id="AP014968">
    <property type="protein sequence ID" value="BAT18016.1"/>
    <property type="molecule type" value="Genomic_DNA"/>
</dbReference>
<dbReference type="Proteomes" id="UP000059680">
    <property type="component" value="Chromosome 12"/>
</dbReference>
<protein>
    <submittedName>
        <fullName evidence="2">Os12g0609000 protein</fullName>
    </submittedName>
</protein>
<gene>
    <name evidence="2" type="ordered locus">Os12g0609000</name>
    <name evidence="2" type="ORF">OSNPB_120609000</name>
</gene>
<sequence length="111" mass="11910">MPVATYGPPVSTASAPTSNDTSAGRDSATRTVKSEDPLPPRLYARQGQLDSHLFPLAFIEPPFVEHLACMPIELAIAICLALHLVRRRAPPACACHPLAVLAFLSPWRPSA</sequence>
<accession>A0A0P0YBX1</accession>
<feature type="region of interest" description="Disordered" evidence="1">
    <location>
        <begin position="1"/>
        <end position="41"/>
    </location>
</feature>
<evidence type="ECO:0000313" key="3">
    <source>
        <dbReference type="Proteomes" id="UP000059680"/>
    </source>
</evidence>
<keyword evidence="3" id="KW-1185">Reference proteome</keyword>
<dbReference type="Gramene" id="Os12t0609000-00">
    <property type="protein sequence ID" value="Os12t0609000-00"/>
    <property type="gene ID" value="Os12g0609000"/>
</dbReference>
<organism evidence="2 3">
    <name type="scientific">Oryza sativa subsp. japonica</name>
    <name type="common">Rice</name>
    <dbReference type="NCBI Taxonomy" id="39947"/>
    <lineage>
        <taxon>Eukaryota</taxon>
        <taxon>Viridiplantae</taxon>
        <taxon>Streptophyta</taxon>
        <taxon>Embryophyta</taxon>
        <taxon>Tracheophyta</taxon>
        <taxon>Spermatophyta</taxon>
        <taxon>Magnoliopsida</taxon>
        <taxon>Liliopsida</taxon>
        <taxon>Poales</taxon>
        <taxon>Poaceae</taxon>
        <taxon>BOP clade</taxon>
        <taxon>Oryzoideae</taxon>
        <taxon>Oryzeae</taxon>
        <taxon>Oryzinae</taxon>
        <taxon>Oryza</taxon>
        <taxon>Oryza sativa</taxon>
    </lineage>
</organism>
<evidence type="ECO:0000256" key="1">
    <source>
        <dbReference type="SAM" id="MobiDB-lite"/>
    </source>
</evidence>
<feature type="compositionally biased region" description="Polar residues" evidence="1">
    <location>
        <begin position="11"/>
        <end position="24"/>
    </location>
</feature>
<name>A0A0P0YBX1_ORYSJ</name>
<reference evidence="2 3" key="3">
    <citation type="journal article" date="2013" name="Rice">
        <title>Improvement of the Oryza sativa Nipponbare reference genome using next generation sequence and optical map data.</title>
        <authorList>
            <person name="Kawahara Y."/>
            <person name="de la Bastide M."/>
            <person name="Hamilton J.P."/>
            <person name="Kanamori H."/>
            <person name="McCombie W.R."/>
            <person name="Ouyang S."/>
            <person name="Schwartz D.C."/>
            <person name="Tanaka T."/>
            <person name="Wu J."/>
            <person name="Zhou S."/>
            <person name="Childs K.L."/>
            <person name="Davidson R.M."/>
            <person name="Lin H."/>
            <person name="Quesada-Ocampo L."/>
            <person name="Vaillancourt B."/>
            <person name="Sakai H."/>
            <person name="Lee S.S."/>
            <person name="Kim J."/>
            <person name="Numa H."/>
            <person name="Itoh T."/>
            <person name="Buell C.R."/>
            <person name="Matsumoto T."/>
        </authorList>
    </citation>
    <scope>NUCLEOTIDE SEQUENCE [LARGE SCALE GENOMIC DNA]</scope>
    <source>
        <strain evidence="3">cv. Nipponbare</strain>
    </source>
</reference>
<evidence type="ECO:0000313" key="2">
    <source>
        <dbReference type="EMBL" id="BAT18016.1"/>
    </source>
</evidence>